<name>A0ABQ6EM99_9VIBR</name>
<comment type="caution">
    <text evidence="2">The sequence shown here is derived from an EMBL/GenBank/DDBJ whole genome shotgun (WGS) entry which is preliminary data.</text>
</comment>
<feature type="signal peptide" evidence="1">
    <location>
        <begin position="1"/>
        <end position="20"/>
    </location>
</feature>
<evidence type="ECO:0000256" key="1">
    <source>
        <dbReference type="SAM" id="SignalP"/>
    </source>
</evidence>
<accession>A0ABQ6EM99</accession>
<feature type="chain" id="PRO_5046418808" description="Lipoprotein" evidence="1">
    <location>
        <begin position="21"/>
        <end position="69"/>
    </location>
</feature>
<evidence type="ECO:0000313" key="2">
    <source>
        <dbReference type="EMBL" id="GLT13891.1"/>
    </source>
</evidence>
<keyword evidence="1" id="KW-0732">Signal</keyword>
<proteinExistence type="predicted"/>
<dbReference type="EMBL" id="BSPV01000003">
    <property type="protein sequence ID" value="GLT13891.1"/>
    <property type="molecule type" value="Genomic_DNA"/>
</dbReference>
<organism evidence="2 3">
    <name type="scientific">Vibrio algivorus</name>
    <dbReference type="NCBI Taxonomy" id="1667024"/>
    <lineage>
        <taxon>Bacteria</taxon>
        <taxon>Pseudomonadati</taxon>
        <taxon>Pseudomonadota</taxon>
        <taxon>Gammaproteobacteria</taxon>
        <taxon>Vibrionales</taxon>
        <taxon>Vibrionaceae</taxon>
        <taxon>Vibrio</taxon>
    </lineage>
</organism>
<dbReference type="Proteomes" id="UP001157156">
    <property type="component" value="Unassembled WGS sequence"/>
</dbReference>
<reference evidence="3" key="1">
    <citation type="journal article" date="2019" name="Int. J. Syst. Evol. Microbiol.">
        <title>The Global Catalogue of Microorganisms (GCM) 10K type strain sequencing project: providing services to taxonomists for standard genome sequencing and annotation.</title>
        <authorList>
            <consortium name="The Broad Institute Genomics Platform"/>
            <consortium name="The Broad Institute Genome Sequencing Center for Infectious Disease"/>
            <person name="Wu L."/>
            <person name="Ma J."/>
        </authorList>
    </citation>
    <scope>NUCLEOTIDE SEQUENCE [LARGE SCALE GENOMIC DNA]</scope>
    <source>
        <strain evidence="3">NBRC 111146</strain>
    </source>
</reference>
<dbReference type="RefSeq" id="WP_089124266.1">
    <property type="nucleotide sequence ID" value="NZ_BSPV01000003.1"/>
</dbReference>
<evidence type="ECO:0008006" key="4">
    <source>
        <dbReference type="Google" id="ProtNLM"/>
    </source>
</evidence>
<gene>
    <name evidence="2" type="ORF">GCM10007931_08650</name>
</gene>
<dbReference type="PROSITE" id="PS51257">
    <property type="entry name" value="PROKAR_LIPOPROTEIN"/>
    <property type="match status" value="1"/>
</dbReference>
<keyword evidence="3" id="KW-1185">Reference proteome</keyword>
<evidence type="ECO:0000313" key="3">
    <source>
        <dbReference type="Proteomes" id="UP001157156"/>
    </source>
</evidence>
<protein>
    <recommendedName>
        <fullName evidence="4">Lipoprotein</fullName>
    </recommendedName>
</protein>
<sequence length="69" mass="7844">MIKQYFYFCLVWALASFGIAACTNYHVEQNSNNGDTCKKGIGNYSIFGDHTCSIESDKPKEQKQENVEK</sequence>